<keyword evidence="2" id="KW-1185">Reference proteome</keyword>
<dbReference type="KEGG" id="dqu:106746605"/>
<name>A0A6P3XLJ7_DINQU</name>
<feature type="region of interest" description="Disordered" evidence="1">
    <location>
        <begin position="33"/>
        <end position="122"/>
    </location>
</feature>
<reference evidence="3" key="1">
    <citation type="submission" date="2025-08" db="UniProtKB">
        <authorList>
            <consortium name="RefSeq"/>
        </authorList>
    </citation>
    <scope>IDENTIFICATION</scope>
</reference>
<accession>A0A6P3XLJ7</accession>
<proteinExistence type="predicted"/>
<protein>
    <submittedName>
        <fullName evidence="3">Uncharacterized protein LOC106746605</fullName>
    </submittedName>
</protein>
<evidence type="ECO:0000313" key="3">
    <source>
        <dbReference type="RefSeq" id="XP_014478849.1"/>
    </source>
</evidence>
<dbReference type="AlphaFoldDB" id="A0A6P3XLJ7"/>
<gene>
    <name evidence="3" type="primary">LOC106746605</name>
</gene>
<dbReference type="RefSeq" id="XP_014478849.1">
    <property type="nucleotide sequence ID" value="XM_014623363.1"/>
</dbReference>
<evidence type="ECO:0000256" key="1">
    <source>
        <dbReference type="SAM" id="MobiDB-lite"/>
    </source>
</evidence>
<feature type="non-terminal residue" evidence="3">
    <location>
        <position position="122"/>
    </location>
</feature>
<feature type="compositionally biased region" description="Basic and acidic residues" evidence="1">
    <location>
        <begin position="90"/>
        <end position="103"/>
    </location>
</feature>
<organism evidence="2 3">
    <name type="scientific">Dinoponera quadriceps</name>
    <name type="common">South American ant</name>
    <dbReference type="NCBI Taxonomy" id="609295"/>
    <lineage>
        <taxon>Eukaryota</taxon>
        <taxon>Metazoa</taxon>
        <taxon>Ecdysozoa</taxon>
        <taxon>Arthropoda</taxon>
        <taxon>Hexapoda</taxon>
        <taxon>Insecta</taxon>
        <taxon>Pterygota</taxon>
        <taxon>Neoptera</taxon>
        <taxon>Endopterygota</taxon>
        <taxon>Hymenoptera</taxon>
        <taxon>Apocrita</taxon>
        <taxon>Aculeata</taxon>
        <taxon>Formicoidea</taxon>
        <taxon>Formicidae</taxon>
        <taxon>Ponerinae</taxon>
        <taxon>Ponerini</taxon>
        <taxon>Dinoponera</taxon>
    </lineage>
</organism>
<evidence type="ECO:0000313" key="2">
    <source>
        <dbReference type="Proteomes" id="UP000515204"/>
    </source>
</evidence>
<dbReference type="OrthoDB" id="10676576at2759"/>
<dbReference type="Proteomes" id="UP000515204">
    <property type="component" value="Unplaced"/>
</dbReference>
<dbReference type="GeneID" id="106746605"/>
<sequence>MYNETYVCRNQSCEVTPVGLRKSIKKLFDKNNVINDSTNDEAESDDAKSHKDYETSCDNSDNEDYIIDKDYDSSISYSPHERKGKKRKDITHDNTREDIKELKLNSSTESLDEIESLHNHTL</sequence>
<feature type="compositionally biased region" description="Basic and acidic residues" evidence="1">
    <location>
        <begin position="45"/>
        <end position="54"/>
    </location>
</feature>